<keyword evidence="4" id="KW-1185">Reference proteome</keyword>
<keyword evidence="1" id="KW-0175">Coiled coil</keyword>
<evidence type="ECO:0000256" key="2">
    <source>
        <dbReference type="SAM" id="Phobius"/>
    </source>
</evidence>
<gene>
    <name evidence="3" type="ORF">GBZ86_12320</name>
</gene>
<dbReference type="InterPro" id="IPR009343">
    <property type="entry name" value="DUF1002"/>
</dbReference>
<evidence type="ECO:0000256" key="1">
    <source>
        <dbReference type="SAM" id="Coils"/>
    </source>
</evidence>
<feature type="coiled-coil region" evidence="1">
    <location>
        <begin position="281"/>
        <end position="315"/>
    </location>
</feature>
<name>A0A6I1MP27_9CLOT</name>
<dbReference type="Pfam" id="PF06207">
    <property type="entry name" value="DUF1002"/>
    <property type="match status" value="1"/>
</dbReference>
<dbReference type="EMBL" id="WHJC01000237">
    <property type="protein sequence ID" value="MPQ44533.1"/>
    <property type="molecule type" value="Genomic_DNA"/>
</dbReference>
<accession>A0A6I1MP27</accession>
<reference evidence="3 4" key="1">
    <citation type="submission" date="2019-10" db="EMBL/GenBank/DDBJ databases">
        <title>The Genome Sequence of Clostridium tarantellae Isolated from Fish Brain.</title>
        <authorList>
            <person name="Bano L."/>
            <person name="Kiel M."/>
            <person name="Sales G."/>
            <person name="Doxey A.C."/>
            <person name="Mansfield M.J."/>
            <person name="Schiavone M."/>
            <person name="Rossetto O."/>
            <person name="Pirazzini M."/>
            <person name="Dobrindt U."/>
            <person name="Montecucco C."/>
        </authorList>
    </citation>
    <scope>NUCLEOTIDE SEQUENCE [LARGE SCALE GENOMIC DNA]</scope>
    <source>
        <strain evidence="3 4">DSM 3997</strain>
    </source>
</reference>
<evidence type="ECO:0000313" key="3">
    <source>
        <dbReference type="EMBL" id="MPQ44533.1"/>
    </source>
</evidence>
<keyword evidence="2" id="KW-1133">Transmembrane helix</keyword>
<comment type="caution">
    <text evidence="3">The sequence shown here is derived from an EMBL/GenBank/DDBJ whole genome shotgun (WGS) entry which is preliminary data.</text>
</comment>
<organism evidence="3 4">
    <name type="scientific">Clostridium tarantellae</name>
    <dbReference type="NCBI Taxonomy" id="39493"/>
    <lineage>
        <taxon>Bacteria</taxon>
        <taxon>Bacillati</taxon>
        <taxon>Bacillota</taxon>
        <taxon>Clostridia</taxon>
        <taxon>Eubacteriales</taxon>
        <taxon>Clostridiaceae</taxon>
        <taxon>Clostridium</taxon>
    </lineage>
</organism>
<dbReference type="OrthoDB" id="9810153at2"/>
<protein>
    <submittedName>
        <fullName evidence="3">DUF1002 domain-containing protein</fullName>
    </submittedName>
</protein>
<proteinExistence type="predicted"/>
<feature type="transmembrane region" description="Helical" evidence="2">
    <location>
        <begin position="49"/>
        <end position="69"/>
    </location>
</feature>
<evidence type="ECO:0000313" key="4">
    <source>
        <dbReference type="Proteomes" id="UP000430345"/>
    </source>
</evidence>
<keyword evidence="2" id="KW-0472">Membrane</keyword>
<sequence>MEKNKEYLIKKYIIRNNPMLEYLHVYIKEMVYEIIYGGELMILKKFKQAVSIFLIGGIFLSVSKTVVLAQSNKPVVSLGANLTEGEKIKMLDEFGVIRDNATVIEITNQDIREQLGMDQSKPIPATSKSISSSCVEIKEKGNGIKVATKNLTEVTDTMLANALLTSGVTDANIKASAPYNVTGTAALAGVLKGFESASGQELSLEKKEVAREEISTTTQLGQSIGKDEAAAIINEIKTEVIKEKPKNNKEIENIVINITNNFNIELNTEDKARVTSLMSNVNKLDYNYNDMKDSLNKLNENINNKLKEIGSELKESGIFEKIFNSIKNFFKNGFEWINNILKNENNNEDLPIDLNKNNEEIFFEEDINSENFKIEDQLNNDKDKLQQDENIEKENKIEEELNLNNN</sequence>
<dbReference type="AlphaFoldDB" id="A0A6I1MP27"/>
<keyword evidence="2" id="KW-0812">Transmembrane</keyword>
<dbReference type="Proteomes" id="UP000430345">
    <property type="component" value="Unassembled WGS sequence"/>
</dbReference>